<dbReference type="AlphaFoldDB" id="A0A7J9NVC3"/>
<evidence type="ECO:0000313" key="1">
    <source>
        <dbReference type="EMBL" id="MBA2851632.1"/>
    </source>
</evidence>
<sequence>MISYAMTDEHGAVVIYEVSELDTEKMAKVIDFVKLNHATGGSLSFDNFNRIMSKYGVEYLPRPGIGLKL</sequence>
<evidence type="ECO:0000313" key="2">
    <source>
        <dbReference type="Proteomes" id="UP000564425"/>
    </source>
</evidence>
<reference evidence="1 2" key="1">
    <citation type="submission" date="2020-07" db="EMBL/GenBank/DDBJ databases">
        <title>Genomic Encyclopedia of Type Strains, Phase IV (KMG-V): Genome sequencing to study the core and pangenomes of soil and plant-associated prokaryotes.</title>
        <authorList>
            <person name="Whitman W."/>
        </authorList>
    </citation>
    <scope>NUCLEOTIDE SEQUENCE [LARGE SCALE GENOMIC DNA]</scope>
    <source>
        <strain evidence="1 2">A1</strain>
    </source>
</reference>
<organism evidence="1 2">
    <name type="scientific">Methanococcus maripaludis</name>
    <name type="common">Methanococcus deltae</name>
    <dbReference type="NCBI Taxonomy" id="39152"/>
    <lineage>
        <taxon>Archaea</taxon>
        <taxon>Methanobacteriati</taxon>
        <taxon>Methanobacteriota</taxon>
        <taxon>Methanomada group</taxon>
        <taxon>Methanococci</taxon>
        <taxon>Methanococcales</taxon>
        <taxon>Methanococcaceae</taxon>
        <taxon>Methanococcus</taxon>
    </lineage>
</organism>
<name>A0A7J9NVC3_METMI</name>
<gene>
    <name evidence="1" type="ORF">HNP86_001791</name>
</gene>
<accession>A0A7J9NVC3</accession>
<dbReference type="Proteomes" id="UP000564425">
    <property type="component" value="Unassembled WGS sequence"/>
</dbReference>
<protein>
    <submittedName>
        <fullName evidence="1">Uncharacterized protein</fullName>
    </submittedName>
</protein>
<dbReference type="EMBL" id="JACDUH010000003">
    <property type="protein sequence ID" value="MBA2851632.1"/>
    <property type="molecule type" value="Genomic_DNA"/>
</dbReference>
<dbReference type="RefSeq" id="WP_181501458.1">
    <property type="nucleotide sequence ID" value="NZ_JACDUH010000003.1"/>
</dbReference>
<comment type="caution">
    <text evidence="1">The sequence shown here is derived from an EMBL/GenBank/DDBJ whole genome shotgun (WGS) entry which is preliminary data.</text>
</comment>
<proteinExistence type="predicted"/>